<dbReference type="InterPro" id="IPR036739">
    <property type="entry name" value="SLC41_membr_dom_sf"/>
</dbReference>
<dbReference type="GO" id="GO:0015095">
    <property type="term" value="F:magnesium ion transmembrane transporter activity"/>
    <property type="evidence" value="ECO:0007669"/>
    <property type="project" value="UniProtKB-UniRule"/>
</dbReference>
<dbReference type="PANTHER" id="PTHR43773">
    <property type="entry name" value="MAGNESIUM TRANSPORTER MGTE"/>
    <property type="match status" value="1"/>
</dbReference>
<dbReference type="InterPro" id="IPR038076">
    <property type="entry name" value="MgtE_N_sf"/>
</dbReference>
<keyword evidence="5 9" id="KW-0460">Magnesium</keyword>
<dbReference type="SUPFAM" id="SSF54631">
    <property type="entry name" value="CBS-domain pair"/>
    <property type="match status" value="1"/>
</dbReference>
<evidence type="ECO:0000256" key="9">
    <source>
        <dbReference type="RuleBase" id="RU362011"/>
    </source>
</evidence>
<feature type="transmembrane region" description="Helical" evidence="9">
    <location>
        <begin position="284"/>
        <end position="304"/>
    </location>
</feature>
<evidence type="ECO:0000259" key="10">
    <source>
        <dbReference type="PROSITE" id="PS51371"/>
    </source>
</evidence>
<dbReference type="SMART" id="SM00116">
    <property type="entry name" value="CBS"/>
    <property type="match status" value="2"/>
</dbReference>
<evidence type="ECO:0000313" key="12">
    <source>
        <dbReference type="Proteomes" id="UP001205843"/>
    </source>
</evidence>
<feature type="transmembrane region" description="Helical" evidence="9">
    <location>
        <begin position="384"/>
        <end position="410"/>
    </location>
</feature>
<dbReference type="InterPro" id="IPR006668">
    <property type="entry name" value="Mg_transptr_MgtE_intracell_dom"/>
</dbReference>
<dbReference type="Pfam" id="PF00571">
    <property type="entry name" value="CBS"/>
    <property type="match status" value="2"/>
</dbReference>
<keyword evidence="8" id="KW-0129">CBS domain</keyword>
<evidence type="ECO:0000256" key="3">
    <source>
        <dbReference type="ARBA" id="ARBA00022448"/>
    </source>
</evidence>
<evidence type="ECO:0000256" key="8">
    <source>
        <dbReference type="PROSITE-ProRule" id="PRU00703"/>
    </source>
</evidence>
<comment type="subcellular location">
    <subcellularLocation>
        <location evidence="9">Cell membrane</location>
        <topology evidence="9">Multi-pass membrane protein</topology>
    </subcellularLocation>
    <subcellularLocation>
        <location evidence="1">Membrane</location>
        <topology evidence="1">Multi-pass membrane protein</topology>
    </subcellularLocation>
</comment>
<dbReference type="Gene3D" id="3.10.580.10">
    <property type="entry name" value="CBS-domain"/>
    <property type="match status" value="1"/>
</dbReference>
<dbReference type="GO" id="GO:0046872">
    <property type="term" value="F:metal ion binding"/>
    <property type="evidence" value="ECO:0007669"/>
    <property type="project" value="UniProtKB-KW"/>
</dbReference>
<accession>A0AAE3G7Z7</accession>
<evidence type="ECO:0000256" key="6">
    <source>
        <dbReference type="ARBA" id="ARBA00022989"/>
    </source>
</evidence>
<dbReference type="PROSITE" id="PS51371">
    <property type="entry name" value="CBS"/>
    <property type="match status" value="2"/>
</dbReference>
<dbReference type="Proteomes" id="UP001205843">
    <property type="component" value="Unassembled WGS sequence"/>
</dbReference>
<sequence>MEDKHEVNLLRELIENEAWTELTQQHDAMHVQDIAAALQDLPPEVILRAFQEFPRERWPAIFAYLNGTDQFAILTALDPDDGRYLLEGLLPDDRTGLLGSLEREDMERLLQLLPQEEVKQTLKQLGYPEESAGRLMNTRFVTIRAEWTLAKALDRVRSRGESEDTINTLYVTDNRGRLIGTVGLKRLVLNAPDQIVETLVSGQLVTIQAGDDREEAARLIQHYDITALPVVDKTGKLLGVVTVDDVLDVVQEENTEDFHKIGGMGAMALSLREARPSLLYRKRVGWLVLLVFMNIFGGAGIAYFEETIEAAIALVFFLPLIVDSGGNAGSQSATLMVRALATGDVQMRHWLKLWGKELGVAAALGVTMGIAVWGIGLWRGGFDIAMVVSTAMVLVVIMGSMIGMLLPFLLTRMNLDPATASAPLITSIADICGILIYFSIATMFLTLPPS</sequence>
<gene>
    <name evidence="11" type="ORF">J2T57_003889</name>
</gene>
<protein>
    <recommendedName>
        <fullName evidence="9">Magnesium transporter MgtE</fullName>
    </recommendedName>
</protein>
<dbReference type="InterPro" id="IPR006669">
    <property type="entry name" value="MgtE_transporter"/>
</dbReference>
<evidence type="ECO:0000256" key="7">
    <source>
        <dbReference type="ARBA" id="ARBA00023136"/>
    </source>
</evidence>
<dbReference type="Gene3D" id="1.25.60.10">
    <property type="entry name" value="MgtE N-terminal domain-like"/>
    <property type="match status" value="1"/>
</dbReference>
<feature type="domain" description="CBS" evidence="10">
    <location>
        <begin position="199"/>
        <end position="256"/>
    </location>
</feature>
<comment type="subunit">
    <text evidence="9">Homodimer.</text>
</comment>
<dbReference type="PANTHER" id="PTHR43773:SF1">
    <property type="entry name" value="MAGNESIUM TRANSPORTER MGTE"/>
    <property type="match status" value="1"/>
</dbReference>
<dbReference type="CDD" id="cd04606">
    <property type="entry name" value="CBS_pair_Mg_transporter"/>
    <property type="match status" value="1"/>
</dbReference>
<feature type="domain" description="CBS" evidence="10">
    <location>
        <begin position="136"/>
        <end position="198"/>
    </location>
</feature>
<name>A0AAE3G7Z7_9GAMM</name>
<evidence type="ECO:0000256" key="4">
    <source>
        <dbReference type="ARBA" id="ARBA00022692"/>
    </source>
</evidence>
<organism evidence="11 12">
    <name type="scientific">Natronocella acetinitrilica</name>
    <dbReference type="NCBI Taxonomy" id="414046"/>
    <lineage>
        <taxon>Bacteria</taxon>
        <taxon>Pseudomonadati</taxon>
        <taxon>Pseudomonadota</taxon>
        <taxon>Gammaproteobacteria</taxon>
        <taxon>Chromatiales</taxon>
        <taxon>Ectothiorhodospiraceae</taxon>
        <taxon>Natronocella</taxon>
    </lineage>
</organism>
<keyword evidence="7 9" id="KW-0472">Membrane</keyword>
<feature type="transmembrane region" description="Helical" evidence="9">
    <location>
        <begin position="422"/>
        <end position="447"/>
    </location>
</feature>
<dbReference type="InterPro" id="IPR046342">
    <property type="entry name" value="CBS_dom_sf"/>
</dbReference>
<evidence type="ECO:0000256" key="2">
    <source>
        <dbReference type="ARBA" id="ARBA00009749"/>
    </source>
</evidence>
<comment type="similarity">
    <text evidence="2 9">Belongs to the SLC41A transporter family.</text>
</comment>
<evidence type="ECO:0000256" key="5">
    <source>
        <dbReference type="ARBA" id="ARBA00022842"/>
    </source>
</evidence>
<keyword evidence="9" id="KW-0479">Metal-binding</keyword>
<keyword evidence="9" id="KW-1003">Cell membrane</keyword>
<comment type="caution">
    <text evidence="11">The sequence shown here is derived from an EMBL/GenBank/DDBJ whole genome shotgun (WGS) entry which is preliminary data.</text>
</comment>
<dbReference type="NCBIfam" id="TIGR00400">
    <property type="entry name" value="mgtE"/>
    <property type="match status" value="1"/>
</dbReference>
<dbReference type="InterPro" id="IPR006667">
    <property type="entry name" value="SLC41_membr_dom"/>
</dbReference>
<comment type="function">
    <text evidence="9">Acts as a magnesium transporter.</text>
</comment>
<dbReference type="SUPFAM" id="SSF158791">
    <property type="entry name" value="MgtE N-terminal domain-like"/>
    <property type="match status" value="1"/>
</dbReference>
<dbReference type="RefSeq" id="WP_253483629.1">
    <property type="nucleotide sequence ID" value="NZ_JALJXV010000010.1"/>
</dbReference>
<dbReference type="SMART" id="SM00924">
    <property type="entry name" value="MgtE_N"/>
    <property type="match status" value="1"/>
</dbReference>
<dbReference type="Pfam" id="PF01769">
    <property type="entry name" value="MgtE"/>
    <property type="match status" value="1"/>
</dbReference>
<dbReference type="SUPFAM" id="SSF161093">
    <property type="entry name" value="MgtE membrane domain-like"/>
    <property type="match status" value="1"/>
</dbReference>
<keyword evidence="12" id="KW-1185">Reference proteome</keyword>
<dbReference type="InterPro" id="IPR000644">
    <property type="entry name" value="CBS_dom"/>
</dbReference>
<evidence type="ECO:0000256" key="1">
    <source>
        <dbReference type="ARBA" id="ARBA00004141"/>
    </source>
</evidence>
<dbReference type="Gene3D" id="1.10.357.20">
    <property type="entry name" value="SLC41 divalent cation transporters, integral membrane domain"/>
    <property type="match status" value="1"/>
</dbReference>
<reference evidence="11" key="1">
    <citation type="submission" date="2022-03" db="EMBL/GenBank/DDBJ databases">
        <title>Genomic Encyclopedia of Type Strains, Phase III (KMG-III): the genomes of soil and plant-associated and newly described type strains.</title>
        <authorList>
            <person name="Whitman W."/>
        </authorList>
    </citation>
    <scope>NUCLEOTIDE SEQUENCE</scope>
    <source>
        <strain evidence="11">ANL 6-2</strain>
    </source>
</reference>
<keyword evidence="6 9" id="KW-1133">Transmembrane helix</keyword>
<proteinExistence type="inferred from homology"/>
<feature type="transmembrane region" description="Helical" evidence="9">
    <location>
        <begin position="310"/>
        <end position="337"/>
    </location>
</feature>
<feature type="transmembrane region" description="Helical" evidence="9">
    <location>
        <begin position="358"/>
        <end position="378"/>
    </location>
</feature>
<evidence type="ECO:0000313" key="11">
    <source>
        <dbReference type="EMBL" id="MCP1676718.1"/>
    </source>
</evidence>
<dbReference type="GO" id="GO:0005886">
    <property type="term" value="C:plasma membrane"/>
    <property type="evidence" value="ECO:0007669"/>
    <property type="project" value="UniProtKB-SubCell"/>
</dbReference>
<dbReference type="Pfam" id="PF03448">
    <property type="entry name" value="MgtE_N"/>
    <property type="match status" value="1"/>
</dbReference>
<dbReference type="EMBL" id="JALJXV010000010">
    <property type="protein sequence ID" value="MCP1676718.1"/>
    <property type="molecule type" value="Genomic_DNA"/>
</dbReference>
<keyword evidence="3 9" id="KW-0813">Transport</keyword>
<keyword evidence="4 9" id="KW-0812">Transmembrane</keyword>
<dbReference type="AlphaFoldDB" id="A0AAE3G7Z7"/>